<protein>
    <recommendedName>
        <fullName evidence="2">PEGA domain-containing protein</fullName>
    </recommendedName>
</protein>
<name>A0A1W9NZI7_UNCC3</name>
<keyword evidence="1" id="KW-0812">Transmembrane</keyword>
<evidence type="ECO:0000313" key="4">
    <source>
        <dbReference type="Proteomes" id="UP000192520"/>
    </source>
</evidence>
<dbReference type="Proteomes" id="UP000192520">
    <property type="component" value="Unassembled WGS sequence"/>
</dbReference>
<feature type="transmembrane region" description="Helical" evidence="1">
    <location>
        <begin position="12"/>
        <end position="31"/>
    </location>
</feature>
<feature type="domain" description="PEGA" evidence="2">
    <location>
        <begin position="47"/>
        <end position="108"/>
    </location>
</feature>
<dbReference type="Gene3D" id="2.120.10.30">
    <property type="entry name" value="TolB, C-terminal domain"/>
    <property type="match status" value="1"/>
</dbReference>
<dbReference type="AlphaFoldDB" id="A0A1W9NZI7"/>
<proteinExistence type="predicted"/>
<accession>A0A1W9NZI7</accession>
<reference evidence="4" key="1">
    <citation type="submission" date="2017-03" db="EMBL/GenBank/DDBJ databases">
        <title>Novel pathways for hydrocarbon cycling and metabolic interdependencies in hydrothermal sediment communities.</title>
        <authorList>
            <person name="Dombrowski N."/>
            <person name="Seitz K."/>
            <person name="Teske A."/>
            <person name="Baker B."/>
        </authorList>
    </citation>
    <scope>NUCLEOTIDE SEQUENCE [LARGE SCALE GENOMIC DNA]</scope>
</reference>
<dbReference type="EMBL" id="MZGJ01000002">
    <property type="protein sequence ID" value="OQX51554.1"/>
    <property type="molecule type" value="Genomic_DNA"/>
</dbReference>
<evidence type="ECO:0000259" key="2">
    <source>
        <dbReference type="Pfam" id="PF08308"/>
    </source>
</evidence>
<sequence length="402" mass="45882">MENTMLKKESLISALLGIGLIISFLIIFYLARGYQFDFRKRQIEGTGILVVRSIPDGALIYLNDKKYGATNSSISALSPGRYTLKVEKQGYHHWQREIIIRKELVSEVEALLAPLFPELKPLTYTGVLNPIISPDRQRVLFTAPENGLSSLWLLDIVERPFNLASKPRQLLTDTKEYAYSQSTKQWSPDSREILLKLNTPSLQNKPQITAFTFNVDSKSLQKVGNLEKLEQEWQEETEALQEKNLQNLSQETIARLSTVTNPLWSPNRNAVVYKEITENQVFYKVLDLNPSTAPNNQISPSTTPQSIHYKEYNTYQADKAKFTKLVWYPDSKHLIILEKESKEAEKGKLSLIEADGQNKNEFFSGTIKGDYVFPFSNGTKVAILTTFNPETKVYNLYSISLR</sequence>
<gene>
    <name evidence="3" type="ORF">B5M47_00405</name>
</gene>
<dbReference type="Pfam" id="PF08308">
    <property type="entry name" value="PEGA"/>
    <property type="match status" value="1"/>
</dbReference>
<evidence type="ECO:0000256" key="1">
    <source>
        <dbReference type="SAM" id="Phobius"/>
    </source>
</evidence>
<dbReference type="SUPFAM" id="SSF69304">
    <property type="entry name" value="Tricorn protease N-terminal domain"/>
    <property type="match status" value="1"/>
</dbReference>
<keyword evidence="1" id="KW-0472">Membrane</keyword>
<dbReference type="InterPro" id="IPR011042">
    <property type="entry name" value="6-blade_b-propeller_TolB-like"/>
</dbReference>
<dbReference type="InterPro" id="IPR013229">
    <property type="entry name" value="PEGA"/>
</dbReference>
<comment type="caution">
    <text evidence="3">The sequence shown here is derived from an EMBL/GenBank/DDBJ whole genome shotgun (WGS) entry which is preliminary data.</text>
</comment>
<evidence type="ECO:0000313" key="3">
    <source>
        <dbReference type="EMBL" id="OQX51554.1"/>
    </source>
</evidence>
<keyword evidence="1" id="KW-1133">Transmembrane helix</keyword>
<organism evidence="3 4">
    <name type="scientific">candidate division CPR3 bacterium 4484_211</name>
    <dbReference type="NCBI Taxonomy" id="1968527"/>
    <lineage>
        <taxon>Bacteria</taxon>
        <taxon>Bacteria division CPR3</taxon>
    </lineage>
</organism>
<dbReference type="STRING" id="1968527.B5M47_00405"/>